<dbReference type="Proteomes" id="UP000823775">
    <property type="component" value="Unassembled WGS sequence"/>
</dbReference>
<dbReference type="EMBL" id="JACEIK010000813">
    <property type="protein sequence ID" value="MCD7462582.1"/>
    <property type="molecule type" value="Genomic_DNA"/>
</dbReference>
<evidence type="ECO:0000256" key="1">
    <source>
        <dbReference type="SAM" id="MobiDB-lite"/>
    </source>
</evidence>
<sequence>MGEVMARYTYDSGFNGRQPDDGLSLGPSRLGAGVTGEVMARHTSDSGSNGHQPDDRLSLGPLRSGPFSFWA</sequence>
<feature type="region of interest" description="Disordered" evidence="1">
    <location>
        <begin position="1"/>
        <end position="71"/>
    </location>
</feature>
<organism evidence="2 3">
    <name type="scientific">Datura stramonium</name>
    <name type="common">Jimsonweed</name>
    <name type="synonym">Common thornapple</name>
    <dbReference type="NCBI Taxonomy" id="4076"/>
    <lineage>
        <taxon>Eukaryota</taxon>
        <taxon>Viridiplantae</taxon>
        <taxon>Streptophyta</taxon>
        <taxon>Embryophyta</taxon>
        <taxon>Tracheophyta</taxon>
        <taxon>Spermatophyta</taxon>
        <taxon>Magnoliopsida</taxon>
        <taxon>eudicotyledons</taxon>
        <taxon>Gunneridae</taxon>
        <taxon>Pentapetalae</taxon>
        <taxon>asterids</taxon>
        <taxon>lamiids</taxon>
        <taxon>Solanales</taxon>
        <taxon>Solanaceae</taxon>
        <taxon>Solanoideae</taxon>
        <taxon>Datureae</taxon>
        <taxon>Datura</taxon>
    </lineage>
</organism>
<evidence type="ECO:0000313" key="2">
    <source>
        <dbReference type="EMBL" id="MCD7462582.1"/>
    </source>
</evidence>
<keyword evidence="3" id="KW-1185">Reference proteome</keyword>
<gene>
    <name evidence="2" type="ORF">HAX54_048833</name>
</gene>
<comment type="caution">
    <text evidence="2">The sequence shown here is derived from an EMBL/GenBank/DDBJ whole genome shotgun (WGS) entry which is preliminary data.</text>
</comment>
<name>A0ABS8SUC7_DATST</name>
<proteinExistence type="predicted"/>
<accession>A0ABS8SUC7</accession>
<evidence type="ECO:0000313" key="3">
    <source>
        <dbReference type="Proteomes" id="UP000823775"/>
    </source>
</evidence>
<reference evidence="2 3" key="1">
    <citation type="journal article" date="2021" name="BMC Genomics">
        <title>Datura genome reveals duplications of psychoactive alkaloid biosynthetic genes and high mutation rate following tissue culture.</title>
        <authorList>
            <person name="Rajewski A."/>
            <person name="Carter-House D."/>
            <person name="Stajich J."/>
            <person name="Litt A."/>
        </authorList>
    </citation>
    <scope>NUCLEOTIDE SEQUENCE [LARGE SCALE GENOMIC DNA]</scope>
    <source>
        <strain evidence="2">AR-01</strain>
    </source>
</reference>
<protein>
    <submittedName>
        <fullName evidence="2">Uncharacterized protein</fullName>
    </submittedName>
</protein>